<reference evidence="6" key="2">
    <citation type="submission" date="2020-09" db="EMBL/GenBank/DDBJ databases">
        <authorList>
            <person name="Sun Q."/>
            <person name="Kim S."/>
        </authorList>
    </citation>
    <scope>NUCLEOTIDE SEQUENCE</scope>
    <source>
        <strain evidence="6">KCTC 23430</strain>
    </source>
</reference>
<evidence type="ECO:0000259" key="5">
    <source>
        <dbReference type="Pfam" id="PF12867"/>
    </source>
</evidence>
<dbReference type="InterPro" id="IPR024775">
    <property type="entry name" value="DinB-like"/>
</dbReference>
<dbReference type="AlphaFoldDB" id="A0A918XE67"/>
<comment type="pathway">
    <text evidence="3">Amino-acid biosynthesis; ergothioneine biosynthesis.</text>
</comment>
<proteinExistence type="predicted"/>
<dbReference type="InterPro" id="IPR034660">
    <property type="entry name" value="DinB/YfiT-like"/>
</dbReference>
<evidence type="ECO:0000256" key="1">
    <source>
        <dbReference type="ARBA" id="ARBA00023002"/>
    </source>
</evidence>
<keyword evidence="2" id="KW-0408">Iron</keyword>
<feature type="domain" description="Sulfatase-modifying factor enzyme-like" evidence="4">
    <location>
        <begin position="184"/>
        <end position="318"/>
    </location>
</feature>
<accession>A0A918XE67</accession>
<evidence type="ECO:0000313" key="6">
    <source>
        <dbReference type="EMBL" id="GHD27101.1"/>
    </source>
</evidence>
<dbReference type="SUPFAM" id="SSF56436">
    <property type="entry name" value="C-type lectin-like"/>
    <property type="match status" value="1"/>
</dbReference>
<evidence type="ECO:0000259" key="4">
    <source>
        <dbReference type="Pfam" id="PF03781"/>
    </source>
</evidence>
<dbReference type="PANTHER" id="PTHR23150:SF36">
    <property type="entry name" value="HERCYNINE OXYGENASE"/>
    <property type="match status" value="1"/>
</dbReference>
<evidence type="ECO:0000256" key="2">
    <source>
        <dbReference type="ARBA" id="ARBA00023004"/>
    </source>
</evidence>
<evidence type="ECO:0000313" key="7">
    <source>
        <dbReference type="Proteomes" id="UP000644693"/>
    </source>
</evidence>
<dbReference type="RefSeq" id="WP_189474843.1">
    <property type="nucleotide sequence ID" value="NZ_BMYM01000001.1"/>
</dbReference>
<reference evidence="6" key="1">
    <citation type="journal article" date="2014" name="Int. J. Syst. Evol. Microbiol.">
        <title>Complete genome sequence of Corynebacterium casei LMG S-19264T (=DSM 44701T), isolated from a smear-ripened cheese.</title>
        <authorList>
            <consortium name="US DOE Joint Genome Institute (JGI-PGF)"/>
            <person name="Walter F."/>
            <person name="Albersmeier A."/>
            <person name="Kalinowski J."/>
            <person name="Ruckert C."/>
        </authorList>
    </citation>
    <scope>NUCLEOTIDE SEQUENCE</scope>
    <source>
        <strain evidence="6">KCTC 23430</strain>
    </source>
</reference>
<evidence type="ECO:0000256" key="3">
    <source>
        <dbReference type="ARBA" id="ARBA00037882"/>
    </source>
</evidence>
<dbReference type="InterPro" id="IPR016187">
    <property type="entry name" value="CTDL_fold"/>
</dbReference>
<gene>
    <name evidence="6" type="ORF">GCM10007053_04960</name>
</gene>
<organism evidence="6 7">
    <name type="scientific">Parahalioglobus pacificus</name>
    <dbReference type="NCBI Taxonomy" id="930806"/>
    <lineage>
        <taxon>Bacteria</taxon>
        <taxon>Pseudomonadati</taxon>
        <taxon>Pseudomonadota</taxon>
        <taxon>Gammaproteobacteria</taxon>
        <taxon>Cellvibrionales</taxon>
        <taxon>Halieaceae</taxon>
        <taxon>Parahalioglobus</taxon>
    </lineage>
</organism>
<dbReference type="SUPFAM" id="SSF109854">
    <property type="entry name" value="DinB/YfiT-like putative metalloenzymes"/>
    <property type="match status" value="1"/>
</dbReference>
<name>A0A918XE67_9GAMM</name>
<dbReference type="GO" id="GO:0052699">
    <property type="term" value="P:ergothioneine biosynthetic process"/>
    <property type="evidence" value="ECO:0007669"/>
    <property type="project" value="InterPro"/>
</dbReference>
<dbReference type="InterPro" id="IPR051043">
    <property type="entry name" value="Sulfatase_Mod_Factor_Kinase"/>
</dbReference>
<dbReference type="Pfam" id="PF12867">
    <property type="entry name" value="DinB_2"/>
    <property type="match status" value="1"/>
</dbReference>
<keyword evidence="1" id="KW-0560">Oxidoreductase</keyword>
<keyword evidence="7" id="KW-1185">Reference proteome</keyword>
<dbReference type="Proteomes" id="UP000644693">
    <property type="component" value="Unassembled WGS sequence"/>
</dbReference>
<dbReference type="NCBIfam" id="TIGR03440">
    <property type="entry name" value="egtB_TIGR03440"/>
    <property type="match status" value="1"/>
</dbReference>
<protein>
    <submittedName>
        <fullName evidence="6">Ergothioneine biosynthesis protein EgtB</fullName>
    </submittedName>
</protein>
<comment type="caution">
    <text evidence="6">The sequence shown here is derived from an EMBL/GenBank/DDBJ whole genome shotgun (WGS) entry which is preliminary data.</text>
</comment>
<sequence>MNVEALIRAFESTRARSRAMCVGLSAEDYGLQAEPFVSPPKWHLAHTSWFFETFLLKPFATDYTSVDERYEVLFNSYYNGVGEQFPRPRRGLLSRPSVADILTYRAQVDDAMLQLLHTMDSANVEQIAERTRLGIEHECQHQELLYTDIKYSFAFNPLYPAFAEPPQTAAAAHADELAFDHYDGGLETIGYRGDAFCFDNELPAHKQWIEPFALAQRLVTNREYGQFVAEGGYQSPEFWLADGWTTVQTQAWEAPLYWREVNGVAMEFTLYGLQPRHPEAPVTHVSGYEADAYARWAGYRLPTEAEWEYAANQANAVPTGIEQGYLHPAPAQNGQALDQLYGACWQWTSSAYSPYPGFNPASGAIGEYNGKFMSNQWVLRGGSCVSVGDHLRSSYRNFFYPPDRWQFSGIRLAHSGALNGDAHDQ</sequence>
<dbReference type="Gene3D" id="3.90.1580.10">
    <property type="entry name" value="paralog of FGE (formylglycine-generating enzyme)"/>
    <property type="match status" value="1"/>
</dbReference>
<dbReference type="EMBL" id="BMYM01000001">
    <property type="protein sequence ID" value="GHD27101.1"/>
    <property type="molecule type" value="Genomic_DNA"/>
</dbReference>
<dbReference type="InterPro" id="IPR042095">
    <property type="entry name" value="SUMF_sf"/>
</dbReference>
<dbReference type="InterPro" id="IPR005532">
    <property type="entry name" value="SUMF_dom"/>
</dbReference>
<feature type="domain" description="DinB-like" evidence="5">
    <location>
        <begin position="9"/>
        <end position="143"/>
    </location>
</feature>
<dbReference type="PANTHER" id="PTHR23150">
    <property type="entry name" value="SULFATASE MODIFYING FACTOR 1, 2"/>
    <property type="match status" value="1"/>
</dbReference>
<dbReference type="InterPro" id="IPR017806">
    <property type="entry name" value="EgtB"/>
</dbReference>
<dbReference type="Pfam" id="PF03781">
    <property type="entry name" value="FGE-sulfatase"/>
    <property type="match status" value="1"/>
</dbReference>